<proteinExistence type="predicted"/>
<sequence>MTTAERPATDRLQQQLRHALDRSPYYRRVAGSRRGRHDTAPVVLADLPLTTAEDVAAAGPLGFAAVEYPRIARYAESRDHAGRPLGAAATTGDLRRTTAAMAEALRAHAGPADLAFVAVPYELSGGAQDTDRALAAVGAGVVGVGALSPVCPPERTAELVAALRPSLLATTPDRALATHARLTAAGHVPRALGQRVHLYLGGPCSPVRAARVAELWGATAAWAYGSTLTPAAGLPCAAGTAHLTAALYHAEVIDPDGTDPVPDGGCGELVLTTLAAEATPLLRYRTGDLVRPARCGCGDPRPALQQHGRVEDRWRPPSGAPRTAVELEQAVLSVPGTGLYCATGWSAGRPTAVLDEATGGTRSEAARALRALTGIAWQVTAADRTAFLTATTRAGRRRLRPADLEAL</sequence>
<gene>
    <name evidence="1" type="ORF">HCN56_08830</name>
</gene>
<dbReference type="SUPFAM" id="SSF56801">
    <property type="entry name" value="Acetyl-CoA synthetase-like"/>
    <property type="match status" value="1"/>
</dbReference>
<dbReference type="Proteomes" id="UP000578686">
    <property type="component" value="Unassembled WGS sequence"/>
</dbReference>
<keyword evidence="1" id="KW-0436">Ligase</keyword>
<evidence type="ECO:0000313" key="2">
    <source>
        <dbReference type="Proteomes" id="UP000578686"/>
    </source>
</evidence>
<name>A0A7X6D070_9ACTN</name>
<keyword evidence="2" id="KW-1185">Reference proteome</keyword>
<dbReference type="Gene3D" id="3.40.50.12780">
    <property type="entry name" value="N-terminal domain of ligase-like"/>
    <property type="match status" value="1"/>
</dbReference>
<dbReference type="InterPro" id="IPR042099">
    <property type="entry name" value="ANL_N_sf"/>
</dbReference>
<protein>
    <submittedName>
        <fullName evidence="1">Phenylacetate--CoA ligase family protein</fullName>
    </submittedName>
</protein>
<accession>A0A7X6D070</accession>
<dbReference type="PANTHER" id="PTHR43845">
    <property type="entry name" value="BLR5969 PROTEIN"/>
    <property type="match status" value="1"/>
</dbReference>
<organism evidence="1 2">
    <name type="scientific">Streptomyces lonarensis</name>
    <dbReference type="NCBI Taxonomy" id="700599"/>
    <lineage>
        <taxon>Bacteria</taxon>
        <taxon>Bacillati</taxon>
        <taxon>Actinomycetota</taxon>
        <taxon>Actinomycetes</taxon>
        <taxon>Kitasatosporales</taxon>
        <taxon>Streptomycetaceae</taxon>
        <taxon>Streptomyces</taxon>
    </lineage>
</organism>
<dbReference type="EMBL" id="JAAVJD010000046">
    <property type="protein sequence ID" value="NJQ05674.1"/>
    <property type="molecule type" value="Genomic_DNA"/>
</dbReference>
<reference evidence="1 2" key="1">
    <citation type="submission" date="2020-03" db="EMBL/GenBank/DDBJ databases">
        <title>Draft genome of Streptomyces sp. ventii, isolated from the Axial Seamount in the Pacific Ocean, and resequencing of the two type strains Streptomyces lonarensis strain NCL 716 and Streptomyces bohaiensis strain 11A07.</title>
        <authorList>
            <person name="Loughran R.M."/>
            <person name="Pfannmuller K.M."/>
            <person name="Wasson B.J."/>
            <person name="Deadmond M.C."/>
            <person name="Paddock B.E."/>
            <person name="Koyack M.J."/>
            <person name="Gallegos D.A."/>
            <person name="Mitchell E.A."/>
            <person name="Ushijima B."/>
            <person name="Saw J.H."/>
            <person name="Mcphail K.L."/>
            <person name="Videau P."/>
        </authorList>
    </citation>
    <scope>NUCLEOTIDE SEQUENCE [LARGE SCALE GENOMIC DNA]</scope>
    <source>
        <strain evidence="1 2">NCL716</strain>
    </source>
</reference>
<dbReference type="GO" id="GO:0016874">
    <property type="term" value="F:ligase activity"/>
    <property type="evidence" value="ECO:0007669"/>
    <property type="project" value="UniProtKB-KW"/>
</dbReference>
<dbReference type="RefSeq" id="WP_167968956.1">
    <property type="nucleotide sequence ID" value="NZ_JAAVJD010000046.1"/>
</dbReference>
<comment type="caution">
    <text evidence="1">The sequence shown here is derived from an EMBL/GenBank/DDBJ whole genome shotgun (WGS) entry which is preliminary data.</text>
</comment>
<evidence type="ECO:0000313" key="1">
    <source>
        <dbReference type="EMBL" id="NJQ05674.1"/>
    </source>
</evidence>
<dbReference type="AlphaFoldDB" id="A0A7X6D070"/>
<dbReference type="PANTHER" id="PTHR43845:SF1">
    <property type="entry name" value="BLR5969 PROTEIN"/>
    <property type="match status" value="1"/>
</dbReference>